<accession>A0A8H3FFV9</accession>
<organism evidence="3 4">
    <name type="scientific">Imshaugia aleurites</name>
    <dbReference type="NCBI Taxonomy" id="172621"/>
    <lineage>
        <taxon>Eukaryota</taxon>
        <taxon>Fungi</taxon>
        <taxon>Dikarya</taxon>
        <taxon>Ascomycota</taxon>
        <taxon>Pezizomycotina</taxon>
        <taxon>Lecanoromycetes</taxon>
        <taxon>OSLEUM clade</taxon>
        <taxon>Lecanoromycetidae</taxon>
        <taxon>Lecanorales</taxon>
        <taxon>Lecanorineae</taxon>
        <taxon>Parmeliaceae</taxon>
        <taxon>Imshaugia</taxon>
    </lineage>
</organism>
<protein>
    <submittedName>
        <fullName evidence="3">Uncharacterized protein</fullName>
    </submittedName>
</protein>
<keyword evidence="2" id="KW-1133">Transmembrane helix</keyword>
<feature type="transmembrane region" description="Helical" evidence="2">
    <location>
        <begin position="199"/>
        <end position="220"/>
    </location>
</feature>
<gene>
    <name evidence="3" type="ORF">IMSHALPRED_005309</name>
</gene>
<name>A0A8H3FFV9_9LECA</name>
<dbReference type="AlphaFoldDB" id="A0A8H3FFV9"/>
<keyword evidence="2" id="KW-0472">Membrane</keyword>
<feature type="compositionally biased region" description="Basic and acidic residues" evidence="1">
    <location>
        <begin position="336"/>
        <end position="353"/>
    </location>
</feature>
<sequence>MYAKPEFQQSGCPSETTTDSRGSLTTILTNSLGVKDSNQSPSSTNYNTETIEAGPSVATTGPAVTFTGMPLLTGTCTIPQIASITPNAGEPLEYPWVGCSEETPDCCPFDINVGGRLSICPHDYFTTSNACCPSGWSIYTSALAGETPCYTRSSLANQFPNATLTASGASASIISSEVFTLRYALTQKQQSALSVGAKIGIAVGAAGGGTLALLALAIFVRNRRAQKRAQQEEANMPKPESGDMYQRGYNGSQAALSELPSPQTIRPPTPPLPENALWFNMPLGSHAPGRAMTPTELMGSTYINEHHPAYGISPVIPNANGFHDVPGPPEELAGDDPLKRTVSRETARTELVSRGDGTGGSPLREESERAGGAG</sequence>
<proteinExistence type="predicted"/>
<dbReference type="EMBL" id="CAJPDT010000029">
    <property type="protein sequence ID" value="CAF9922007.1"/>
    <property type="molecule type" value="Genomic_DNA"/>
</dbReference>
<evidence type="ECO:0000256" key="2">
    <source>
        <dbReference type="SAM" id="Phobius"/>
    </source>
</evidence>
<dbReference type="Proteomes" id="UP000664534">
    <property type="component" value="Unassembled WGS sequence"/>
</dbReference>
<feature type="region of interest" description="Disordered" evidence="1">
    <location>
        <begin position="30"/>
        <end position="49"/>
    </location>
</feature>
<evidence type="ECO:0000313" key="3">
    <source>
        <dbReference type="EMBL" id="CAF9922007.1"/>
    </source>
</evidence>
<reference evidence="3" key="1">
    <citation type="submission" date="2021-03" db="EMBL/GenBank/DDBJ databases">
        <authorList>
            <person name="Tagirdzhanova G."/>
        </authorList>
    </citation>
    <scope>NUCLEOTIDE SEQUENCE</scope>
</reference>
<keyword evidence="2" id="KW-0812">Transmembrane</keyword>
<feature type="region of interest" description="Disordered" evidence="1">
    <location>
        <begin position="1"/>
        <end position="23"/>
    </location>
</feature>
<feature type="region of interest" description="Disordered" evidence="1">
    <location>
        <begin position="228"/>
        <end position="248"/>
    </location>
</feature>
<feature type="compositionally biased region" description="Basic and acidic residues" evidence="1">
    <location>
        <begin position="363"/>
        <end position="374"/>
    </location>
</feature>
<feature type="region of interest" description="Disordered" evidence="1">
    <location>
        <begin position="320"/>
        <end position="374"/>
    </location>
</feature>
<evidence type="ECO:0000256" key="1">
    <source>
        <dbReference type="SAM" id="MobiDB-lite"/>
    </source>
</evidence>
<feature type="compositionally biased region" description="Polar residues" evidence="1">
    <location>
        <begin position="7"/>
        <end position="23"/>
    </location>
</feature>
<keyword evidence="4" id="KW-1185">Reference proteome</keyword>
<comment type="caution">
    <text evidence="3">The sequence shown here is derived from an EMBL/GenBank/DDBJ whole genome shotgun (WGS) entry which is preliminary data.</text>
</comment>
<evidence type="ECO:0000313" key="4">
    <source>
        <dbReference type="Proteomes" id="UP000664534"/>
    </source>
</evidence>
<dbReference type="OrthoDB" id="3065412at2759"/>